<evidence type="ECO:0000313" key="2">
    <source>
        <dbReference type="EMBL" id="GEY46794.1"/>
    </source>
</evidence>
<dbReference type="CDD" id="cd01650">
    <property type="entry name" value="RT_nLTR_like"/>
    <property type="match status" value="1"/>
</dbReference>
<dbReference type="EMBL" id="BKCJ010181080">
    <property type="protein sequence ID" value="GEY46794.1"/>
    <property type="molecule type" value="Genomic_DNA"/>
</dbReference>
<dbReference type="GO" id="GO:0003964">
    <property type="term" value="F:RNA-directed DNA polymerase activity"/>
    <property type="evidence" value="ECO:0007669"/>
    <property type="project" value="UniProtKB-KW"/>
</dbReference>
<dbReference type="PANTHER" id="PTHR31635:SF196">
    <property type="entry name" value="REVERSE TRANSCRIPTASE DOMAIN-CONTAINING PROTEIN-RELATED"/>
    <property type="match status" value="1"/>
</dbReference>
<dbReference type="InterPro" id="IPR000477">
    <property type="entry name" value="RT_dom"/>
</dbReference>
<keyword evidence="2" id="KW-0808">Transferase</keyword>
<comment type="caution">
    <text evidence="2">The sequence shown here is derived from an EMBL/GenBank/DDBJ whole genome shotgun (WGS) entry which is preliminary data.</text>
</comment>
<keyword evidence="2" id="KW-0695">RNA-directed DNA polymerase</keyword>
<name>A0A699HU25_TANCI</name>
<dbReference type="InterPro" id="IPR043502">
    <property type="entry name" value="DNA/RNA_pol_sf"/>
</dbReference>
<dbReference type="AlphaFoldDB" id="A0A699HU25"/>
<proteinExistence type="predicted"/>
<keyword evidence="2" id="KW-0548">Nucleotidyltransferase</keyword>
<dbReference type="Pfam" id="PF00078">
    <property type="entry name" value="RVT_1"/>
    <property type="match status" value="1"/>
</dbReference>
<organism evidence="2">
    <name type="scientific">Tanacetum cinerariifolium</name>
    <name type="common">Dalmatian daisy</name>
    <name type="synonym">Chrysanthemum cinerariifolium</name>
    <dbReference type="NCBI Taxonomy" id="118510"/>
    <lineage>
        <taxon>Eukaryota</taxon>
        <taxon>Viridiplantae</taxon>
        <taxon>Streptophyta</taxon>
        <taxon>Embryophyta</taxon>
        <taxon>Tracheophyta</taxon>
        <taxon>Spermatophyta</taxon>
        <taxon>Magnoliopsida</taxon>
        <taxon>eudicotyledons</taxon>
        <taxon>Gunneridae</taxon>
        <taxon>Pentapetalae</taxon>
        <taxon>asterids</taxon>
        <taxon>campanulids</taxon>
        <taxon>Asterales</taxon>
        <taxon>Asteraceae</taxon>
        <taxon>Asteroideae</taxon>
        <taxon>Anthemideae</taxon>
        <taxon>Anthemidinae</taxon>
        <taxon>Tanacetum</taxon>
    </lineage>
</organism>
<accession>A0A699HU25</accession>
<protein>
    <submittedName>
        <fullName evidence="2">RNA-directed DNA polymerase, eukaryota, reverse transcriptase zinc-binding domain protein</fullName>
    </submittedName>
</protein>
<evidence type="ECO:0000259" key="1">
    <source>
        <dbReference type="Pfam" id="PF00078"/>
    </source>
</evidence>
<gene>
    <name evidence="2" type="ORF">Tci_418768</name>
</gene>
<feature type="domain" description="Reverse transcriptase" evidence="1">
    <location>
        <begin position="124"/>
        <end position="269"/>
    </location>
</feature>
<reference evidence="2" key="1">
    <citation type="journal article" date="2019" name="Sci. Rep.">
        <title>Draft genome of Tanacetum cinerariifolium, the natural source of mosquito coil.</title>
        <authorList>
            <person name="Yamashiro T."/>
            <person name="Shiraishi A."/>
            <person name="Satake H."/>
            <person name="Nakayama K."/>
        </authorList>
    </citation>
    <scope>NUCLEOTIDE SEQUENCE</scope>
</reference>
<sequence>MILTGIPYSAMDVAQKAKVHWDVEVDENTKFLHDAFFNYYDNMFQPIESHFDVNINLGFTALCPNEALDLQKPASLEEIKNAVWDCGSEKFVTNFLKSRSMPRGSNSALITLMLKVQNPVLIKDFCPISLFGIQYKIIAKLLANRLTVVLDKVFSPVQSAFISARQILDGPLMVSEIIDWYKKQNKNLMIFKVDFEKAFDSVSWRYLDYVLSQIGFGDLWRTWIRSFLHSACRSILINGSPTAEFSLGRSLRQGGLLSPFLFVLIMEGLHLALDPAIRS</sequence>
<dbReference type="PANTHER" id="PTHR31635">
    <property type="entry name" value="REVERSE TRANSCRIPTASE DOMAIN-CONTAINING PROTEIN-RELATED"/>
    <property type="match status" value="1"/>
</dbReference>
<dbReference type="SUPFAM" id="SSF56672">
    <property type="entry name" value="DNA/RNA polymerases"/>
    <property type="match status" value="1"/>
</dbReference>